<proteinExistence type="predicted"/>
<dbReference type="EMBL" id="CABFVA020000065">
    <property type="protein sequence ID" value="VVM06335.1"/>
    <property type="molecule type" value="Genomic_DNA"/>
</dbReference>
<accession>A0A5E6MAA5</accession>
<sequence length="71" mass="8257">MGLSASLDLVFHPWQYVLIQLRWKTGAAPRIQAHLRRLGYEIGEKWRLRPGYAGLRSGTIEPEAVDRLERR</sequence>
<gene>
    <name evidence="1" type="ORF">MAMT_01140</name>
</gene>
<dbReference type="Proteomes" id="UP000334923">
    <property type="component" value="Unassembled WGS sequence"/>
</dbReference>
<keyword evidence="2" id="KW-1185">Reference proteome</keyword>
<protein>
    <submittedName>
        <fullName evidence="1">Uncharacterized protein</fullName>
    </submittedName>
</protein>
<evidence type="ECO:0000313" key="1">
    <source>
        <dbReference type="EMBL" id="VVM06335.1"/>
    </source>
</evidence>
<dbReference type="AlphaFoldDB" id="A0A5E6MAA5"/>
<reference evidence="1 2" key="1">
    <citation type="submission" date="2019-09" db="EMBL/GenBank/DDBJ databases">
        <authorList>
            <person name="Cremers G."/>
        </authorList>
    </citation>
    <scope>NUCLEOTIDE SEQUENCE [LARGE SCALE GENOMIC DNA]</scope>
    <source>
        <strain evidence="1">4A</strain>
    </source>
</reference>
<name>A0A5E6MAA5_9BACT</name>
<organism evidence="1 2">
    <name type="scientific">Methylacidimicrobium tartarophylax</name>
    <dbReference type="NCBI Taxonomy" id="1041768"/>
    <lineage>
        <taxon>Bacteria</taxon>
        <taxon>Pseudomonadati</taxon>
        <taxon>Verrucomicrobiota</taxon>
        <taxon>Methylacidimicrobium</taxon>
    </lineage>
</organism>
<evidence type="ECO:0000313" key="2">
    <source>
        <dbReference type="Proteomes" id="UP000334923"/>
    </source>
</evidence>